<name>A0A0D2N4D1_HYPSF</name>
<evidence type="ECO:0000313" key="2">
    <source>
        <dbReference type="Proteomes" id="UP000054270"/>
    </source>
</evidence>
<evidence type="ECO:0000313" key="1">
    <source>
        <dbReference type="EMBL" id="KJA14059.1"/>
    </source>
</evidence>
<reference evidence="2" key="1">
    <citation type="submission" date="2014-04" db="EMBL/GenBank/DDBJ databases">
        <title>Evolutionary Origins and Diversification of the Mycorrhizal Mutualists.</title>
        <authorList>
            <consortium name="DOE Joint Genome Institute"/>
            <consortium name="Mycorrhizal Genomics Consortium"/>
            <person name="Kohler A."/>
            <person name="Kuo A."/>
            <person name="Nagy L.G."/>
            <person name="Floudas D."/>
            <person name="Copeland A."/>
            <person name="Barry K.W."/>
            <person name="Cichocki N."/>
            <person name="Veneault-Fourrey C."/>
            <person name="LaButti K."/>
            <person name="Lindquist E.A."/>
            <person name="Lipzen A."/>
            <person name="Lundell T."/>
            <person name="Morin E."/>
            <person name="Murat C."/>
            <person name="Riley R."/>
            <person name="Ohm R."/>
            <person name="Sun H."/>
            <person name="Tunlid A."/>
            <person name="Henrissat B."/>
            <person name="Grigoriev I.V."/>
            <person name="Hibbett D.S."/>
            <person name="Martin F."/>
        </authorList>
    </citation>
    <scope>NUCLEOTIDE SEQUENCE [LARGE SCALE GENOMIC DNA]</scope>
    <source>
        <strain evidence="2">FD-334 SS-4</strain>
    </source>
</reference>
<dbReference type="OMA" id="TRIAHEC"/>
<proteinExistence type="predicted"/>
<dbReference type="InterPro" id="IPR036397">
    <property type="entry name" value="RNaseH_sf"/>
</dbReference>
<dbReference type="Proteomes" id="UP000054270">
    <property type="component" value="Unassembled WGS sequence"/>
</dbReference>
<organism evidence="1 2">
    <name type="scientific">Hypholoma sublateritium (strain FD-334 SS-4)</name>
    <dbReference type="NCBI Taxonomy" id="945553"/>
    <lineage>
        <taxon>Eukaryota</taxon>
        <taxon>Fungi</taxon>
        <taxon>Dikarya</taxon>
        <taxon>Basidiomycota</taxon>
        <taxon>Agaricomycotina</taxon>
        <taxon>Agaricomycetes</taxon>
        <taxon>Agaricomycetidae</taxon>
        <taxon>Agaricales</taxon>
        <taxon>Agaricineae</taxon>
        <taxon>Strophariaceae</taxon>
        <taxon>Hypholoma</taxon>
    </lineage>
</organism>
<dbReference type="Gene3D" id="3.30.420.10">
    <property type="entry name" value="Ribonuclease H-like superfamily/Ribonuclease H"/>
    <property type="match status" value="1"/>
</dbReference>
<dbReference type="EMBL" id="KN817697">
    <property type="protein sequence ID" value="KJA14059.1"/>
    <property type="molecule type" value="Genomic_DNA"/>
</dbReference>
<accession>A0A0D2N4D1</accession>
<protein>
    <submittedName>
        <fullName evidence="1">Uncharacterized protein</fullName>
    </submittedName>
</protein>
<dbReference type="OrthoDB" id="3251015at2759"/>
<gene>
    <name evidence="1" type="ORF">HYPSUDRAFT_173712</name>
</gene>
<dbReference type="GO" id="GO:0003676">
    <property type="term" value="F:nucleic acid binding"/>
    <property type="evidence" value="ECO:0007669"/>
    <property type="project" value="InterPro"/>
</dbReference>
<dbReference type="AlphaFoldDB" id="A0A0D2N4D1"/>
<keyword evidence="2" id="KW-1185">Reference proteome</keyword>
<sequence>MSTPSIKNISQTVQNDPFLWPQSLNHQSLRHLLSKGNARPTPGPDGWEKWFVKSLSDQALIIVATQPGTQGRDLISFISQYELWASRENIPLYVLQRDQKKGFDMLEPQGFYDAIEAYGLPRSIIDLDESSQRNVPYRIKTAYGFTDAFTVNGVTKQGGSLSPLKCTLTTSMCNQWIADKREDFAGSISVQSHFGRKQTPHTPSDHILLNLSIMEAMDDSLIPSSNLSSLKSMARAADRFQATYGWETEWRKSALYVYNTTPPDCHDARMPSVDYTDPQASATTWHEVPVITSHTTFLRVPVNKPAIQFAILRDLIVNFSFPPSTQKLPLTLLRRIITQNLISKIRPHLALQPISHQHATTLDNLIALKVHERLAFPFRFKTLVLTTPLDLRGLGFPSITRVNSALTIAGLHRDLNHHLTPFSKMAQISLADWTCKNNDCIHPLQLPYTSHATSPARQTYIPFSWALAQKTMSRIGLSLLCTDLHFITSGNVSIRHMHSLSLLFLPHIAPIPARTISNFEKHNLSLLSQFGTSSFSVTSRGPCYNFTPFALLFPSSQYYLTRDLPLLLDWFLYLPTLIRLLSHPDPSLLTARSERQSIAEASVTALATQSTAFPNATPHLSFATDASTISRHPTLQKPTTLAVVANNNAFVASLPHNPAAGILHGEAYAIAAASILARRHDDQITIYSDHLNSIRTLSHIPTSISLKNNPARSLYRWIQNIWQSLPSKPILSHVRAHTNSQTIPSQLNRLADHLATRSNSLSLPPPSLPLPTFFMDTYAPFSISLGYIESNLFSFADSRLSSIDAADLDTFHEPFPSLSCFDKVPAPAYPYTKAISSYSAVIQLYLRSGQLDTALSRSARLKDDQQPWCRLGCLAFEDPHHIFVECPQFNSLRLSRASELSSNITRILEASTTAPADRKFVHDRVQDLFLDSNMWPAGRSLFYLGVLPPLFPPMFEDLPLHTRIAHECHTASIRLAGQIWGAVRRRHFDHLSQNPRMTSTRTTLTLPSLLSHILPPNPSYPSFSVSFT</sequence>